<dbReference type="OrthoDB" id="3164380at2759"/>
<evidence type="ECO:0000313" key="3">
    <source>
        <dbReference type="Proteomes" id="UP000250043"/>
    </source>
</evidence>
<gene>
    <name evidence="2" type="ORF">OBBRIDRAFT_726699</name>
</gene>
<organism evidence="2 3">
    <name type="scientific">Obba rivulosa</name>
    <dbReference type="NCBI Taxonomy" id="1052685"/>
    <lineage>
        <taxon>Eukaryota</taxon>
        <taxon>Fungi</taxon>
        <taxon>Dikarya</taxon>
        <taxon>Basidiomycota</taxon>
        <taxon>Agaricomycotina</taxon>
        <taxon>Agaricomycetes</taxon>
        <taxon>Polyporales</taxon>
        <taxon>Gelatoporiaceae</taxon>
        <taxon>Obba</taxon>
    </lineage>
</organism>
<evidence type="ECO:0000256" key="1">
    <source>
        <dbReference type="SAM" id="MobiDB-lite"/>
    </source>
</evidence>
<dbReference type="AlphaFoldDB" id="A0A8E2AY70"/>
<keyword evidence="3" id="KW-1185">Reference proteome</keyword>
<feature type="compositionally biased region" description="Basic and acidic residues" evidence="1">
    <location>
        <begin position="167"/>
        <end position="184"/>
    </location>
</feature>
<accession>A0A8E2AY70</accession>
<feature type="compositionally biased region" description="Basic and acidic residues" evidence="1">
    <location>
        <begin position="198"/>
        <end position="212"/>
    </location>
</feature>
<feature type="compositionally biased region" description="Low complexity" evidence="1">
    <location>
        <begin position="185"/>
        <end position="195"/>
    </location>
</feature>
<feature type="region of interest" description="Disordered" evidence="1">
    <location>
        <begin position="150"/>
        <end position="269"/>
    </location>
</feature>
<name>A0A8E2AY70_9APHY</name>
<evidence type="ECO:0000313" key="2">
    <source>
        <dbReference type="EMBL" id="OCH92498.1"/>
    </source>
</evidence>
<reference evidence="2 3" key="1">
    <citation type="submission" date="2016-07" db="EMBL/GenBank/DDBJ databases">
        <title>Draft genome of the white-rot fungus Obba rivulosa 3A-2.</title>
        <authorList>
            <consortium name="DOE Joint Genome Institute"/>
            <person name="Miettinen O."/>
            <person name="Riley R."/>
            <person name="Acob R."/>
            <person name="Barry K."/>
            <person name="Cullen D."/>
            <person name="De Vries R."/>
            <person name="Hainaut M."/>
            <person name="Hatakka A."/>
            <person name="Henrissat B."/>
            <person name="Hilden K."/>
            <person name="Kuo R."/>
            <person name="Labutti K."/>
            <person name="Lipzen A."/>
            <person name="Makela M.R."/>
            <person name="Sandor L."/>
            <person name="Spatafora J.W."/>
            <person name="Grigoriev I.V."/>
            <person name="Hibbett D.S."/>
        </authorList>
    </citation>
    <scope>NUCLEOTIDE SEQUENCE [LARGE SCALE GENOMIC DNA]</scope>
    <source>
        <strain evidence="2 3">3A-2</strain>
    </source>
</reference>
<dbReference type="Proteomes" id="UP000250043">
    <property type="component" value="Unassembled WGS sequence"/>
</dbReference>
<protein>
    <submittedName>
        <fullName evidence="2">Uncharacterized protein</fullName>
    </submittedName>
</protein>
<sequence>MEAEPDILSHFGMLDELIQVIYQGASRFVIISEVDDVQWTVHIGLSGDNARWWRGKWSADDIRKVAGSHTSGKALGAFADRLANAFVQGDLYIGNWSPNTTKETNLTIGTAAKAPMHIDLHELSPQEAATFSVRVFTSIALQAQSRKCQLHPTGGVQPPSAVQTSDGKAEEEIRRLRAELEKATRQAASSTASTSDVGYKRKAEEAEEEVHTLKTQLATARAGSPALDSSKLRSKTVPAAVPARKGASLANPTRKARKYQALEFDDDGE</sequence>
<dbReference type="EMBL" id="KV722368">
    <property type="protein sequence ID" value="OCH92498.1"/>
    <property type="molecule type" value="Genomic_DNA"/>
</dbReference>
<proteinExistence type="predicted"/>